<dbReference type="Pfam" id="PF13568">
    <property type="entry name" value="OMP_b-brl_2"/>
    <property type="match status" value="1"/>
</dbReference>
<evidence type="ECO:0000259" key="1">
    <source>
        <dbReference type="Pfam" id="PF13568"/>
    </source>
</evidence>
<evidence type="ECO:0000313" key="3">
    <source>
        <dbReference type="Proteomes" id="UP001200642"/>
    </source>
</evidence>
<accession>A0AAE3EY65</accession>
<dbReference type="InterPro" id="IPR025665">
    <property type="entry name" value="Beta-barrel_OMP_2"/>
</dbReference>
<sequence length="194" mass="21888">MEFGLEGGVNFSHIAGMESNNSMSSFNIGFYFDIRIDDPWYLYTGVLVKSKLGTDKLSDSDLNFLQADVYSDAGDYSQVMTYFIVPALAKYKLKNHFYLEAGPQFGLVHKAWVEYNSDVEGKEARIRQYNRDLINRFDVGAVGGLGYQLLKGKGMTIGIKYYYGFIDVYKDRQGTKNNSLFLKANIPIGAAKKN</sequence>
<feature type="domain" description="Outer membrane protein beta-barrel" evidence="1">
    <location>
        <begin position="2"/>
        <end position="169"/>
    </location>
</feature>
<keyword evidence="3" id="KW-1185">Reference proteome</keyword>
<evidence type="ECO:0000313" key="2">
    <source>
        <dbReference type="EMBL" id="MCG2462309.1"/>
    </source>
</evidence>
<dbReference type="Proteomes" id="UP001200642">
    <property type="component" value="Unassembled WGS sequence"/>
</dbReference>
<comment type="caution">
    <text evidence="2">The sequence shown here is derived from an EMBL/GenBank/DDBJ whole genome shotgun (WGS) entry which is preliminary data.</text>
</comment>
<dbReference type="AlphaFoldDB" id="A0AAE3EY65"/>
<proteinExistence type="predicted"/>
<reference evidence="2" key="1">
    <citation type="submission" date="2023-02" db="EMBL/GenBank/DDBJ databases">
        <title>Genome of Flavobacteriaceae gen. nov. sp. strain F89.</title>
        <authorList>
            <person name="Wang Y."/>
        </authorList>
    </citation>
    <scope>NUCLEOTIDE SEQUENCE</scope>
    <source>
        <strain evidence="2">F89</strain>
    </source>
</reference>
<dbReference type="EMBL" id="JAIRBC010000029">
    <property type="protein sequence ID" value="MCG2462309.1"/>
    <property type="molecule type" value="Genomic_DNA"/>
</dbReference>
<name>A0AAE3EY65_9FLAO</name>
<dbReference type="RefSeq" id="WP_317903449.1">
    <property type="nucleotide sequence ID" value="NZ_JAIRBC010000029.1"/>
</dbReference>
<protein>
    <submittedName>
        <fullName evidence="2">PorT family protein</fullName>
    </submittedName>
</protein>
<gene>
    <name evidence="2" type="ORF">K8352_16225</name>
</gene>
<organism evidence="2 3">
    <name type="scientific">Cerina litoralis</name>
    <dbReference type="NCBI Taxonomy" id="2874477"/>
    <lineage>
        <taxon>Bacteria</taxon>
        <taxon>Pseudomonadati</taxon>
        <taxon>Bacteroidota</taxon>
        <taxon>Flavobacteriia</taxon>
        <taxon>Flavobacteriales</taxon>
        <taxon>Flavobacteriaceae</taxon>
        <taxon>Cerina</taxon>
    </lineage>
</organism>